<feature type="non-terminal residue" evidence="2">
    <location>
        <position position="1"/>
    </location>
</feature>
<reference evidence="2" key="1">
    <citation type="submission" date="2020-02" db="EMBL/GenBank/DDBJ databases">
        <authorList>
            <person name="Meier V. D."/>
        </authorList>
    </citation>
    <scope>NUCLEOTIDE SEQUENCE</scope>
    <source>
        <strain evidence="2">AVDCRST_MAG40</strain>
    </source>
</reference>
<feature type="non-terminal residue" evidence="2">
    <location>
        <position position="82"/>
    </location>
</feature>
<proteinExistence type="predicted"/>
<dbReference type="AlphaFoldDB" id="A0A6J4K7R3"/>
<evidence type="ECO:0000256" key="1">
    <source>
        <dbReference type="SAM" id="MobiDB-lite"/>
    </source>
</evidence>
<name>A0A6J4K7R3_9BACT</name>
<dbReference type="EMBL" id="CADCTX010000049">
    <property type="protein sequence ID" value="CAA9298008.1"/>
    <property type="molecule type" value="Genomic_DNA"/>
</dbReference>
<feature type="region of interest" description="Disordered" evidence="1">
    <location>
        <begin position="51"/>
        <end position="82"/>
    </location>
</feature>
<evidence type="ECO:0000313" key="2">
    <source>
        <dbReference type="EMBL" id="CAA9298008.1"/>
    </source>
</evidence>
<sequence>GARDRGGVPLRVRAAGARCARAVGAPPLRPGRARGPAAGLARGRVLRCRPDHVALRDRGRRRGARHGPREPPGRARAADRVA</sequence>
<organism evidence="2">
    <name type="scientific">uncultured Gemmatimonadaceae bacterium</name>
    <dbReference type="NCBI Taxonomy" id="246130"/>
    <lineage>
        <taxon>Bacteria</taxon>
        <taxon>Pseudomonadati</taxon>
        <taxon>Gemmatimonadota</taxon>
        <taxon>Gemmatimonadia</taxon>
        <taxon>Gemmatimonadales</taxon>
        <taxon>Gemmatimonadaceae</taxon>
        <taxon>environmental samples</taxon>
    </lineage>
</organism>
<feature type="compositionally biased region" description="Basic and acidic residues" evidence="1">
    <location>
        <begin position="67"/>
        <end position="82"/>
    </location>
</feature>
<gene>
    <name evidence="2" type="ORF">AVDCRST_MAG40-165</name>
</gene>
<accession>A0A6J4K7R3</accession>
<protein>
    <submittedName>
        <fullName evidence="2">Uncharacterized protein</fullName>
    </submittedName>
</protein>